<evidence type="ECO:0000256" key="12">
    <source>
        <dbReference type="ARBA" id="ARBA00022801"/>
    </source>
</evidence>
<evidence type="ECO:0000256" key="6">
    <source>
        <dbReference type="ARBA" id="ARBA00018857"/>
    </source>
</evidence>
<dbReference type="GO" id="GO:0016787">
    <property type="term" value="F:hydrolase activity"/>
    <property type="evidence" value="ECO:0007669"/>
    <property type="project" value="UniProtKB-KW"/>
</dbReference>
<evidence type="ECO:0000313" key="16">
    <source>
        <dbReference type="Proteomes" id="UP000198287"/>
    </source>
</evidence>
<evidence type="ECO:0000256" key="5">
    <source>
        <dbReference type="ARBA" id="ARBA00012507"/>
    </source>
</evidence>
<keyword evidence="11" id="KW-0547">Nucleotide-binding</keyword>
<evidence type="ECO:0000256" key="1">
    <source>
        <dbReference type="ARBA" id="ARBA00000063"/>
    </source>
</evidence>
<dbReference type="Proteomes" id="UP000198287">
    <property type="component" value="Unassembled WGS sequence"/>
</dbReference>
<evidence type="ECO:0000256" key="2">
    <source>
        <dbReference type="ARBA" id="ARBA00003049"/>
    </source>
</evidence>
<dbReference type="GO" id="GO:0000166">
    <property type="term" value="F:nucleotide binding"/>
    <property type="evidence" value="ECO:0007669"/>
    <property type="project" value="UniProtKB-KW"/>
</dbReference>
<keyword evidence="8" id="KW-0344">Guanine-nucleotide releasing factor</keyword>
<comment type="similarity">
    <text evidence="4">Belongs to the GDPGP1 family.</text>
</comment>
<keyword evidence="10" id="KW-0548">Nucleotidyltransferase</keyword>
<comment type="caution">
    <text evidence="15">The sequence shown here is derived from an EMBL/GenBank/DDBJ whole genome shotgun (WGS) entry which is preliminary data.</text>
</comment>
<keyword evidence="12" id="KW-0378">Hydrolase</keyword>
<dbReference type="OrthoDB" id="417175at2759"/>
<feature type="domain" description="GDPGP1-like N-terminal" evidence="14">
    <location>
        <begin position="34"/>
        <end position="194"/>
    </location>
</feature>
<comment type="subcellular location">
    <subcellularLocation>
        <location evidence="3">Cytoplasm</location>
    </subcellularLocation>
</comment>
<dbReference type="PANTHER" id="PTHR20884">
    <property type="entry name" value="GDP-D-GLUCOSE PHOSPHORYLASE 1"/>
    <property type="match status" value="1"/>
</dbReference>
<dbReference type="OMA" id="GIQWPRT"/>
<name>A0A226DBA0_FOLCA</name>
<dbReference type="EMBL" id="LNIX01000025">
    <property type="protein sequence ID" value="OXA42802.1"/>
    <property type="molecule type" value="Genomic_DNA"/>
</dbReference>
<comment type="function">
    <text evidence="2">Specific and highly efficient GDP-D-glucose phosphorylase regulating the levels of GDP-D-glucose in cells.</text>
</comment>
<dbReference type="Pfam" id="PF26216">
    <property type="entry name" value="GDPGP1_C"/>
    <property type="match status" value="1"/>
</dbReference>
<feature type="domain" description="GDPGP1-like C-terminal" evidence="13">
    <location>
        <begin position="223"/>
        <end position="342"/>
    </location>
</feature>
<accession>A0A226DBA0</accession>
<evidence type="ECO:0000256" key="9">
    <source>
        <dbReference type="ARBA" id="ARBA00022679"/>
    </source>
</evidence>
<evidence type="ECO:0000256" key="8">
    <source>
        <dbReference type="ARBA" id="ARBA00022658"/>
    </source>
</evidence>
<evidence type="ECO:0000256" key="10">
    <source>
        <dbReference type="ARBA" id="ARBA00022695"/>
    </source>
</evidence>
<dbReference type="GO" id="GO:0005737">
    <property type="term" value="C:cytoplasm"/>
    <property type="evidence" value="ECO:0007669"/>
    <property type="project" value="UniProtKB-SubCell"/>
</dbReference>
<keyword evidence="16" id="KW-1185">Reference proteome</keyword>
<dbReference type="GO" id="GO:0080048">
    <property type="term" value="F:GDP-D-glucose phosphorylase activity"/>
    <property type="evidence" value="ECO:0007669"/>
    <property type="project" value="UniProtKB-EC"/>
</dbReference>
<reference evidence="15 16" key="1">
    <citation type="submission" date="2015-12" db="EMBL/GenBank/DDBJ databases">
        <title>The genome of Folsomia candida.</title>
        <authorList>
            <person name="Faddeeva A."/>
            <person name="Derks M.F."/>
            <person name="Anvar Y."/>
            <person name="Smit S."/>
            <person name="Van Straalen N."/>
            <person name="Roelofs D."/>
        </authorList>
    </citation>
    <scope>NUCLEOTIDE SEQUENCE [LARGE SCALE GENOMIC DNA]</scope>
    <source>
        <strain evidence="15 16">VU population</strain>
        <tissue evidence="15">Whole body</tissue>
    </source>
</reference>
<proteinExistence type="inferred from homology"/>
<sequence>MGSSTALDNEMHEFGYDASHLCVDLSNPIDLDLLDHVLQSRWKSSMERGHFRYMLPSPIPSTILPGRYNFILQLNPDRGSKRRPPEQIATLTQPFDPTRFHFNLVAPQEVLLQLRPWWDDQAHDHSLLINVSPLETGHVLLTPHRSQNRAQALSRDGLRLALELALLSRDPNFRVGFNSLCGYASVNHEHYHAYYLQHRLYLETAALRPLKSPTNTGSSSFCFELVDYPAPALVWTLERVEDLSALVERVMTVAKHLHATNTAHNMFITRGETCSASSSTPATPSHHSCLRVFLWARESSFGSKESDGFNPALCELAGHFPCKSEEAYGRLKEDGLVAILRDLCAKSFACLRAALVEGQFDNVA</sequence>
<comment type="catalytic activity">
    <reaction evidence="1">
        <text>GDP-alpha-D-glucose + phosphate = alpha-D-glucose 1-phosphate + GDP + H(+)</text>
        <dbReference type="Rhea" id="RHEA:30387"/>
        <dbReference type="ChEBI" id="CHEBI:15378"/>
        <dbReference type="ChEBI" id="CHEBI:43474"/>
        <dbReference type="ChEBI" id="CHEBI:58189"/>
        <dbReference type="ChEBI" id="CHEBI:58601"/>
        <dbReference type="ChEBI" id="CHEBI:62230"/>
        <dbReference type="EC" id="2.7.7.78"/>
    </reaction>
</comment>
<dbReference type="InterPro" id="IPR058865">
    <property type="entry name" value="GDPGP1_C"/>
</dbReference>
<dbReference type="EC" id="2.7.7.78" evidence="5"/>
<dbReference type="InterPro" id="IPR058866">
    <property type="entry name" value="GDPGP1_N"/>
</dbReference>
<evidence type="ECO:0000256" key="4">
    <source>
        <dbReference type="ARBA" id="ARBA00006451"/>
    </source>
</evidence>
<evidence type="ECO:0000256" key="3">
    <source>
        <dbReference type="ARBA" id="ARBA00004496"/>
    </source>
</evidence>
<dbReference type="Pfam" id="PF26217">
    <property type="entry name" value="GDPGP1_N"/>
    <property type="match status" value="1"/>
</dbReference>
<evidence type="ECO:0000313" key="15">
    <source>
        <dbReference type="EMBL" id="OXA42802.1"/>
    </source>
</evidence>
<evidence type="ECO:0000259" key="13">
    <source>
        <dbReference type="Pfam" id="PF26216"/>
    </source>
</evidence>
<dbReference type="STRING" id="158441.A0A226DBA0"/>
<evidence type="ECO:0000256" key="11">
    <source>
        <dbReference type="ARBA" id="ARBA00022741"/>
    </source>
</evidence>
<evidence type="ECO:0000256" key="7">
    <source>
        <dbReference type="ARBA" id="ARBA00022490"/>
    </source>
</evidence>
<dbReference type="AlphaFoldDB" id="A0A226DBA0"/>
<gene>
    <name evidence="15" type="ORF">Fcan01_22599</name>
</gene>
<protein>
    <recommendedName>
        <fullName evidence="6">GDP-D-glucose phosphorylase 1</fullName>
        <ecNumber evidence="5">2.7.7.78</ecNumber>
    </recommendedName>
</protein>
<dbReference type="InterPro" id="IPR026506">
    <property type="entry name" value="GDPGP"/>
</dbReference>
<dbReference type="GO" id="GO:0006006">
    <property type="term" value="P:glucose metabolic process"/>
    <property type="evidence" value="ECO:0007669"/>
    <property type="project" value="TreeGrafter"/>
</dbReference>
<dbReference type="GO" id="GO:0005085">
    <property type="term" value="F:guanyl-nucleotide exchange factor activity"/>
    <property type="evidence" value="ECO:0007669"/>
    <property type="project" value="UniProtKB-KW"/>
</dbReference>
<dbReference type="PANTHER" id="PTHR20884:SF8">
    <property type="entry name" value="GDP-D-GLUCOSE PHOSPHORYLASE 1"/>
    <property type="match status" value="1"/>
</dbReference>
<evidence type="ECO:0000259" key="14">
    <source>
        <dbReference type="Pfam" id="PF26217"/>
    </source>
</evidence>
<keyword evidence="9" id="KW-0808">Transferase</keyword>
<keyword evidence="7" id="KW-0963">Cytoplasm</keyword>
<organism evidence="15 16">
    <name type="scientific">Folsomia candida</name>
    <name type="common">Springtail</name>
    <dbReference type="NCBI Taxonomy" id="158441"/>
    <lineage>
        <taxon>Eukaryota</taxon>
        <taxon>Metazoa</taxon>
        <taxon>Ecdysozoa</taxon>
        <taxon>Arthropoda</taxon>
        <taxon>Hexapoda</taxon>
        <taxon>Collembola</taxon>
        <taxon>Entomobryomorpha</taxon>
        <taxon>Isotomoidea</taxon>
        <taxon>Isotomidae</taxon>
        <taxon>Proisotominae</taxon>
        <taxon>Folsomia</taxon>
    </lineage>
</organism>